<protein>
    <submittedName>
        <fullName evidence="1">Uncharacterized protein</fullName>
    </submittedName>
</protein>
<dbReference type="AlphaFoldDB" id="A0A0D2TII2"/>
<dbReference type="Proteomes" id="UP000032304">
    <property type="component" value="Chromosome 12"/>
</dbReference>
<evidence type="ECO:0000313" key="1">
    <source>
        <dbReference type="EMBL" id="KJB75528.1"/>
    </source>
</evidence>
<gene>
    <name evidence="1" type="ORF">B456_012G045600</name>
</gene>
<dbReference type="EMBL" id="CM001751">
    <property type="protein sequence ID" value="KJB75528.1"/>
    <property type="molecule type" value="Genomic_DNA"/>
</dbReference>
<reference evidence="1 2" key="1">
    <citation type="journal article" date="2012" name="Nature">
        <title>Repeated polyploidization of Gossypium genomes and the evolution of spinnable cotton fibres.</title>
        <authorList>
            <person name="Paterson A.H."/>
            <person name="Wendel J.F."/>
            <person name="Gundlach H."/>
            <person name="Guo H."/>
            <person name="Jenkins J."/>
            <person name="Jin D."/>
            <person name="Llewellyn D."/>
            <person name="Showmaker K.C."/>
            <person name="Shu S."/>
            <person name="Udall J."/>
            <person name="Yoo M.J."/>
            <person name="Byers R."/>
            <person name="Chen W."/>
            <person name="Doron-Faigenboim A."/>
            <person name="Duke M.V."/>
            <person name="Gong L."/>
            <person name="Grimwood J."/>
            <person name="Grover C."/>
            <person name="Grupp K."/>
            <person name="Hu G."/>
            <person name="Lee T.H."/>
            <person name="Li J."/>
            <person name="Lin L."/>
            <person name="Liu T."/>
            <person name="Marler B.S."/>
            <person name="Page J.T."/>
            <person name="Roberts A.W."/>
            <person name="Romanel E."/>
            <person name="Sanders W.S."/>
            <person name="Szadkowski E."/>
            <person name="Tan X."/>
            <person name="Tang H."/>
            <person name="Xu C."/>
            <person name="Wang J."/>
            <person name="Wang Z."/>
            <person name="Zhang D."/>
            <person name="Zhang L."/>
            <person name="Ashrafi H."/>
            <person name="Bedon F."/>
            <person name="Bowers J.E."/>
            <person name="Brubaker C.L."/>
            <person name="Chee P.W."/>
            <person name="Das S."/>
            <person name="Gingle A.R."/>
            <person name="Haigler C.H."/>
            <person name="Harker D."/>
            <person name="Hoffmann L.V."/>
            <person name="Hovav R."/>
            <person name="Jones D.C."/>
            <person name="Lemke C."/>
            <person name="Mansoor S."/>
            <person name="ur Rahman M."/>
            <person name="Rainville L.N."/>
            <person name="Rambani A."/>
            <person name="Reddy U.K."/>
            <person name="Rong J.K."/>
            <person name="Saranga Y."/>
            <person name="Scheffler B.E."/>
            <person name="Scheffler J.A."/>
            <person name="Stelly D.M."/>
            <person name="Triplett B.A."/>
            <person name="Van Deynze A."/>
            <person name="Vaslin M.F."/>
            <person name="Waghmare V.N."/>
            <person name="Walford S.A."/>
            <person name="Wright R.J."/>
            <person name="Zaki E.A."/>
            <person name="Zhang T."/>
            <person name="Dennis E.S."/>
            <person name="Mayer K.F."/>
            <person name="Peterson D.G."/>
            <person name="Rokhsar D.S."/>
            <person name="Wang X."/>
            <person name="Schmutz J."/>
        </authorList>
    </citation>
    <scope>NUCLEOTIDE SEQUENCE [LARGE SCALE GENOMIC DNA]</scope>
</reference>
<keyword evidence="2" id="KW-1185">Reference proteome</keyword>
<name>A0A0D2TII2_GOSRA</name>
<organism evidence="1 2">
    <name type="scientific">Gossypium raimondii</name>
    <name type="common">Peruvian cotton</name>
    <name type="synonym">Gossypium klotzschianum subsp. raimondii</name>
    <dbReference type="NCBI Taxonomy" id="29730"/>
    <lineage>
        <taxon>Eukaryota</taxon>
        <taxon>Viridiplantae</taxon>
        <taxon>Streptophyta</taxon>
        <taxon>Embryophyta</taxon>
        <taxon>Tracheophyta</taxon>
        <taxon>Spermatophyta</taxon>
        <taxon>Magnoliopsida</taxon>
        <taxon>eudicotyledons</taxon>
        <taxon>Gunneridae</taxon>
        <taxon>Pentapetalae</taxon>
        <taxon>rosids</taxon>
        <taxon>malvids</taxon>
        <taxon>Malvales</taxon>
        <taxon>Malvaceae</taxon>
        <taxon>Malvoideae</taxon>
        <taxon>Gossypium</taxon>
    </lineage>
</organism>
<dbReference type="Gramene" id="KJB75528">
    <property type="protein sequence ID" value="KJB75528"/>
    <property type="gene ID" value="B456_012G045600"/>
</dbReference>
<accession>A0A0D2TII2</accession>
<proteinExistence type="predicted"/>
<sequence>MIVINNFKDQRLFQKSVVEFYISFEVSTEIREESRELKRAIEAGGVTIILGEKCSSIIFWCDCGYA</sequence>
<evidence type="ECO:0000313" key="2">
    <source>
        <dbReference type="Proteomes" id="UP000032304"/>
    </source>
</evidence>